<keyword evidence="2" id="KW-0732">Signal</keyword>
<reference evidence="3 4" key="1">
    <citation type="submission" date="2021-06" db="EMBL/GenBank/DDBJ databases">
        <title>Caerostris extrusa draft genome.</title>
        <authorList>
            <person name="Kono N."/>
            <person name="Arakawa K."/>
        </authorList>
    </citation>
    <scope>NUCLEOTIDE SEQUENCE [LARGE SCALE GENOMIC DNA]</scope>
</reference>
<protein>
    <recommendedName>
        <fullName evidence="5">Secreted protein</fullName>
    </recommendedName>
</protein>
<feature type="chain" id="PRO_5043898872" description="Secreted protein" evidence="2">
    <location>
        <begin position="20"/>
        <end position="87"/>
    </location>
</feature>
<feature type="region of interest" description="Disordered" evidence="1">
    <location>
        <begin position="23"/>
        <end position="87"/>
    </location>
</feature>
<keyword evidence="4" id="KW-1185">Reference proteome</keyword>
<comment type="caution">
    <text evidence="3">The sequence shown here is derived from an EMBL/GenBank/DDBJ whole genome shotgun (WGS) entry which is preliminary data.</text>
</comment>
<accession>A0AAV4VVL3</accession>
<feature type="compositionally biased region" description="Basic and acidic residues" evidence="1">
    <location>
        <begin position="73"/>
        <end position="87"/>
    </location>
</feature>
<proteinExistence type="predicted"/>
<organism evidence="3 4">
    <name type="scientific">Caerostris extrusa</name>
    <name type="common">Bark spider</name>
    <name type="synonym">Caerostris bankana</name>
    <dbReference type="NCBI Taxonomy" id="172846"/>
    <lineage>
        <taxon>Eukaryota</taxon>
        <taxon>Metazoa</taxon>
        <taxon>Ecdysozoa</taxon>
        <taxon>Arthropoda</taxon>
        <taxon>Chelicerata</taxon>
        <taxon>Arachnida</taxon>
        <taxon>Araneae</taxon>
        <taxon>Araneomorphae</taxon>
        <taxon>Entelegynae</taxon>
        <taxon>Araneoidea</taxon>
        <taxon>Araneidae</taxon>
        <taxon>Caerostris</taxon>
    </lineage>
</organism>
<evidence type="ECO:0000313" key="4">
    <source>
        <dbReference type="Proteomes" id="UP001054945"/>
    </source>
</evidence>
<dbReference type="AlphaFoldDB" id="A0AAV4VVL3"/>
<sequence>MCEKTVRVISFFCIAALVAQESNPLLGPLPTGSQNREESDGRHFSKQIPPTPPAFAKKKYRSDKTKRQQQQQHQKEVPKTEKSCHCF</sequence>
<evidence type="ECO:0008006" key="5">
    <source>
        <dbReference type="Google" id="ProtNLM"/>
    </source>
</evidence>
<evidence type="ECO:0000256" key="1">
    <source>
        <dbReference type="SAM" id="MobiDB-lite"/>
    </source>
</evidence>
<evidence type="ECO:0000256" key="2">
    <source>
        <dbReference type="SAM" id="SignalP"/>
    </source>
</evidence>
<feature type="signal peptide" evidence="2">
    <location>
        <begin position="1"/>
        <end position="19"/>
    </location>
</feature>
<evidence type="ECO:0000313" key="3">
    <source>
        <dbReference type="EMBL" id="GIY74168.1"/>
    </source>
</evidence>
<name>A0AAV4VVL3_CAEEX</name>
<dbReference type="Proteomes" id="UP001054945">
    <property type="component" value="Unassembled WGS sequence"/>
</dbReference>
<gene>
    <name evidence="3" type="ORF">CEXT_190811</name>
</gene>
<dbReference type="EMBL" id="BPLR01015177">
    <property type="protein sequence ID" value="GIY74168.1"/>
    <property type="molecule type" value="Genomic_DNA"/>
</dbReference>